<dbReference type="Proteomes" id="UP000223982">
    <property type="component" value="Unassembled WGS sequence"/>
</dbReference>
<keyword evidence="1" id="KW-0812">Transmembrane</keyword>
<gene>
    <name evidence="2" type="ORF">APS60_03440</name>
</gene>
<protein>
    <recommendedName>
        <fullName evidence="4">DUF2335 domain-containing protein</fullName>
    </recommendedName>
</protein>
<feature type="transmembrane region" description="Helical" evidence="1">
    <location>
        <begin position="107"/>
        <end position="126"/>
    </location>
</feature>
<comment type="caution">
    <text evidence="2">The sequence shown here is derived from an EMBL/GenBank/DDBJ whole genome shotgun (WGS) entry which is preliminary data.</text>
</comment>
<dbReference type="RefSeq" id="WP_002514043.1">
    <property type="nucleotide sequence ID" value="NZ_CABIZT010000001.1"/>
</dbReference>
<dbReference type="AlphaFoldDB" id="A0AA44U5B4"/>
<dbReference type="Pfam" id="PF10097">
    <property type="entry name" value="DUF2335"/>
    <property type="match status" value="1"/>
</dbReference>
<evidence type="ECO:0008006" key="4">
    <source>
        <dbReference type="Google" id="ProtNLM"/>
    </source>
</evidence>
<dbReference type="InterPro" id="IPR019284">
    <property type="entry name" value="RP532"/>
</dbReference>
<organism evidence="2 3">
    <name type="scientific">Cutibacterium acnes</name>
    <name type="common">Propionibacterium acnes</name>
    <dbReference type="NCBI Taxonomy" id="1747"/>
    <lineage>
        <taxon>Bacteria</taxon>
        <taxon>Bacillati</taxon>
        <taxon>Actinomycetota</taxon>
        <taxon>Actinomycetes</taxon>
        <taxon>Propionibacteriales</taxon>
        <taxon>Propionibacteriaceae</taxon>
        <taxon>Cutibacterium</taxon>
    </lineage>
</organism>
<evidence type="ECO:0000313" key="2">
    <source>
        <dbReference type="EMBL" id="PHJ27850.1"/>
    </source>
</evidence>
<keyword evidence="1" id="KW-0472">Membrane</keyword>
<dbReference type="EMBL" id="LKVB01000003">
    <property type="protein sequence ID" value="PHJ27850.1"/>
    <property type="molecule type" value="Genomic_DNA"/>
</dbReference>
<name>A0AA44U5B4_CUTAC</name>
<reference evidence="2 3" key="1">
    <citation type="submission" date="2017-02" db="EMBL/GenBank/DDBJ databases">
        <title>Prevalence of linear plasmids in Propionibacterium acnes isolates obtained from cancerous prostatic tissue.</title>
        <authorList>
            <person name="Davidsson S."/>
            <person name="Bruggemann H."/>
        </authorList>
    </citation>
    <scope>NUCLEOTIDE SEQUENCE [LARGE SCALE GENOMIC DNA]</scope>
    <source>
        <strain evidence="2 3">09-9</strain>
    </source>
</reference>
<sequence>MSGDGNGNHVNQSESTLVQALRFQGPLPPPQILAGYKEIDASYAERIFVMAERSHEVEVAATQAQTEYQHQNTKLVKLGTAVGIWTHAAVTVTCLGIVIFAILSGHWAVAGIGAVLPLAEGAVRLVQAMQEPNRP</sequence>
<evidence type="ECO:0000256" key="1">
    <source>
        <dbReference type="SAM" id="Phobius"/>
    </source>
</evidence>
<proteinExistence type="predicted"/>
<keyword evidence="1" id="KW-1133">Transmembrane helix</keyword>
<feature type="transmembrane region" description="Helical" evidence="1">
    <location>
        <begin position="78"/>
        <end position="101"/>
    </location>
</feature>
<accession>A0AA44U5B4</accession>
<evidence type="ECO:0000313" key="3">
    <source>
        <dbReference type="Proteomes" id="UP000223982"/>
    </source>
</evidence>